<name>A0A7S3XJF6_OXYMA</name>
<keyword evidence="2" id="KW-0223">Dioxygenase</keyword>
<feature type="domain" description="Alpha-ketoglutarate-dependent dioxygenase AlkB-like" evidence="6">
    <location>
        <begin position="113"/>
        <end position="206"/>
    </location>
</feature>
<dbReference type="GO" id="GO:0008198">
    <property type="term" value="F:ferrous iron binding"/>
    <property type="evidence" value="ECO:0007669"/>
    <property type="project" value="TreeGrafter"/>
</dbReference>
<evidence type="ECO:0000256" key="4">
    <source>
        <dbReference type="ARBA" id="ARBA00023004"/>
    </source>
</evidence>
<dbReference type="PANTHER" id="PTHR16557">
    <property type="entry name" value="ALKYLATED DNA REPAIR PROTEIN ALKB-RELATED"/>
    <property type="match status" value="1"/>
</dbReference>
<dbReference type="Pfam" id="PF13532">
    <property type="entry name" value="2OG-FeII_Oxy_2"/>
    <property type="match status" value="1"/>
</dbReference>
<proteinExistence type="predicted"/>
<dbReference type="InterPro" id="IPR004574">
    <property type="entry name" value="Alkb"/>
</dbReference>
<dbReference type="InterPro" id="IPR037151">
    <property type="entry name" value="AlkB-like_sf"/>
</dbReference>
<dbReference type="Gene3D" id="2.60.120.590">
    <property type="entry name" value="Alpha-ketoglutarate-dependent dioxygenase AlkB-like"/>
    <property type="match status" value="1"/>
</dbReference>
<protein>
    <recommendedName>
        <fullName evidence="6">Alpha-ketoglutarate-dependent dioxygenase AlkB-like domain-containing protein</fullName>
    </recommendedName>
</protein>
<accession>A0A7S3XJF6</accession>
<dbReference type="InterPro" id="IPR027450">
    <property type="entry name" value="AlkB-like"/>
</dbReference>
<dbReference type="AlphaFoldDB" id="A0A7S3XJF6"/>
<sequence>MSNLSETSTSQEVDLYRESECRFRDIHDWESLTESGLEIADVHRSSRHFVGCRNAGVFAFRAVPDAYLLPAALDDWQQVGLAYEALSEFIEPPNKTNLSAHGEVPAPLWSHGHEFRKLRWATLGWQYDWGSRSYTAVSAMPDSVSRLSAAVLRAAGIAEVPMTAAIVNFYHGHRISDRLGGHVDDVDGDSSPLVSVSLGLPCIFLHESIQGTSACTFTFRILKLILVLRRVSRTASSICGDSGSLKPTGT</sequence>
<gene>
    <name evidence="7" type="ORF">OMAR00292_LOCUS6816</name>
</gene>
<dbReference type="GO" id="GO:0035516">
    <property type="term" value="F:broad specificity oxidative DNA demethylase activity"/>
    <property type="evidence" value="ECO:0007669"/>
    <property type="project" value="TreeGrafter"/>
</dbReference>
<organism evidence="7">
    <name type="scientific">Oxyrrhis marina</name>
    <name type="common">Dinoflagellate</name>
    <dbReference type="NCBI Taxonomy" id="2969"/>
    <lineage>
        <taxon>Eukaryota</taxon>
        <taxon>Sar</taxon>
        <taxon>Alveolata</taxon>
        <taxon>Dinophyceae</taxon>
        <taxon>Oxyrrhinales</taxon>
        <taxon>Oxyrrhinaceae</taxon>
        <taxon>Oxyrrhis</taxon>
    </lineage>
</organism>
<evidence type="ECO:0000256" key="3">
    <source>
        <dbReference type="ARBA" id="ARBA00023002"/>
    </source>
</evidence>
<dbReference type="PANTHER" id="PTHR16557:SF11">
    <property type="entry name" value="ALPHA-KETOGLUTARATE-DEPENDENT DIOXYGENASE ALKB"/>
    <property type="match status" value="1"/>
</dbReference>
<keyword evidence="1 5" id="KW-0479">Metal-binding</keyword>
<dbReference type="SUPFAM" id="SSF51197">
    <property type="entry name" value="Clavaminate synthase-like"/>
    <property type="match status" value="1"/>
</dbReference>
<dbReference type="GO" id="GO:0005737">
    <property type="term" value="C:cytoplasm"/>
    <property type="evidence" value="ECO:0007669"/>
    <property type="project" value="TreeGrafter"/>
</dbReference>
<evidence type="ECO:0000313" key="7">
    <source>
        <dbReference type="EMBL" id="CAE0621975.1"/>
    </source>
</evidence>
<feature type="binding site" evidence="5">
    <location>
        <position position="184"/>
    </location>
    <ligand>
        <name>Fe cation</name>
        <dbReference type="ChEBI" id="CHEBI:24875"/>
        <note>catalytic</note>
    </ligand>
</feature>
<dbReference type="GO" id="GO:0035513">
    <property type="term" value="P:oxidative RNA demethylation"/>
    <property type="evidence" value="ECO:0007669"/>
    <property type="project" value="TreeGrafter"/>
</dbReference>
<dbReference type="GO" id="GO:0035515">
    <property type="term" value="F:oxidative RNA demethylase activity"/>
    <property type="evidence" value="ECO:0007669"/>
    <property type="project" value="TreeGrafter"/>
</dbReference>
<evidence type="ECO:0000259" key="6">
    <source>
        <dbReference type="Pfam" id="PF13532"/>
    </source>
</evidence>
<keyword evidence="4 5" id="KW-0408">Iron</keyword>
<evidence type="ECO:0000256" key="2">
    <source>
        <dbReference type="ARBA" id="ARBA00022964"/>
    </source>
</evidence>
<keyword evidence="3" id="KW-0560">Oxidoreductase</keyword>
<evidence type="ECO:0000256" key="5">
    <source>
        <dbReference type="PIRSR" id="PIRSR604574-2"/>
    </source>
</evidence>
<evidence type="ECO:0000256" key="1">
    <source>
        <dbReference type="ARBA" id="ARBA00022723"/>
    </source>
</evidence>
<reference evidence="7" key="1">
    <citation type="submission" date="2021-01" db="EMBL/GenBank/DDBJ databases">
        <authorList>
            <person name="Corre E."/>
            <person name="Pelletier E."/>
            <person name="Niang G."/>
            <person name="Scheremetjew M."/>
            <person name="Finn R."/>
            <person name="Kale V."/>
            <person name="Holt S."/>
            <person name="Cochrane G."/>
            <person name="Meng A."/>
            <person name="Brown T."/>
            <person name="Cohen L."/>
        </authorList>
    </citation>
    <scope>NUCLEOTIDE SEQUENCE</scope>
    <source>
        <strain evidence="7">CCMP1795</strain>
    </source>
</reference>
<feature type="binding site" evidence="5">
    <location>
        <position position="182"/>
    </location>
    <ligand>
        <name>Fe cation</name>
        <dbReference type="ChEBI" id="CHEBI:24875"/>
        <note>catalytic</note>
    </ligand>
</feature>
<comment type="cofactor">
    <cofactor evidence="5">
        <name>Fe(2+)</name>
        <dbReference type="ChEBI" id="CHEBI:29033"/>
    </cofactor>
    <text evidence="5">Binds 1 Fe(2+) ion per subunit.</text>
</comment>
<dbReference type="EMBL" id="HBIT01012875">
    <property type="protein sequence ID" value="CAE0621975.1"/>
    <property type="molecule type" value="Transcribed_RNA"/>
</dbReference>